<name>A0A9W9CVD2_9PEZI</name>
<dbReference type="InterPro" id="IPR001002">
    <property type="entry name" value="Chitin-bd_1"/>
</dbReference>
<feature type="domain" description="GH18" evidence="5">
    <location>
        <begin position="22"/>
        <end position="438"/>
    </location>
</feature>
<dbReference type="OrthoDB" id="73875at2759"/>
<dbReference type="AlphaFoldDB" id="A0A9W9CVD2"/>
<dbReference type="PANTHER" id="PTHR11177">
    <property type="entry name" value="CHITINASE"/>
    <property type="match status" value="1"/>
</dbReference>
<dbReference type="SMART" id="SM00270">
    <property type="entry name" value="ChtBD1"/>
    <property type="match status" value="1"/>
</dbReference>
<comment type="caution">
    <text evidence="6">The sequence shown here is derived from an EMBL/GenBank/DDBJ whole genome shotgun (WGS) entry which is preliminary data.</text>
</comment>
<dbReference type="GO" id="GO:0008061">
    <property type="term" value="F:chitin binding"/>
    <property type="evidence" value="ECO:0007669"/>
    <property type="project" value="UniProtKB-UniRule"/>
</dbReference>
<dbReference type="Proteomes" id="UP001140453">
    <property type="component" value="Unassembled WGS sequence"/>
</dbReference>
<keyword evidence="7" id="KW-1185">Reference proteome</keyword>
<evidence type="ECO:0000259" key="4">
    <source>
        <dbReference type="PROSITE" id="PS50941"/>
    </source>
</evidence>
<dbReference type="PROSITE" id="PS50941">
    <property type="entry name" value="CHIT_BIND_I_2"/>
    <property type="match status" value="1"/>
</dbReference>
<comment type="caution">
    <text evidence="3">Lacks conserved residue(s) required for the propagation of feature annotation.</text>
</comment>
<evidence type="ECO:0000256" key="2">
    <source>
        <dbReference type="ARBA" id="ARBA00022669"/>
    </source>
</evidence>
<dbReference type="InterPro" id="IPR001223">
    <property type="entry name" value="Glyco_hydro18_cat"/>
</dbReference>
<protein>
    <recommendedName>
        <fullName evidence="1">chitinase</fullName>
        <ecNumber evidence="1">3.2.1.14</ecNumber>
    </recommendedName>
</protein>
<dbReference type="SUPFAM" id="SSF51445">
    <property type="entry name" value="(Trans)glycosidases"/>
    <property type="match status" value="1"/>
</dbReference>
<dbReference type="Gene3D" id="3.20.20.80">
    <property type="entry name" value="Glycosidases"/>
    <property type="match status" value="1"/>
</dbReference>
<dbReference type="Pfam" id="PF00704">
    <property type="entry name" value="Glyco_hydro_18"/>
    <property type="match status" value="1"/>
</dbReference>
<gene>
    <name evidence="6" type="ORF">N0V93_006086</name>
</gene>
<evidence type="ECO:0000313" key="7">
    <source>
        <dbReference type="Proteomes" id="UP001140453"/>
    </source>
</evidence>
<reference evidence="6" key="1">
    <citation type="submission" date="2022-10" db="EMBL/GenBank/DDBJ databases">
        <title>Tapping the CABI collections for fungal endophytes: first genome assemblies for Collariella, Neodidymelliopsis, Ascochyta clinopodiicola, Didymella pomorum, Didymosphaeria variabile, Neocosmospora piperis and Neocucurbitaria cava.</title>
        <authorList>
            <person name="Hill R."/>
        </authorList>
    </citation>
    <scope>NUCLEOTIDE SEQUENCE</scope>
    <source>
        <strain evidence="6">IMI 355082</strain>
    </source>
</reference>
<accession>A0A9W9CVD2</accession>
<evidence type="ECO:0000256" key="1">
    <source>
        <dbReference type="ARBA" id="ARBA00012729"/>
    </source>
</evidence>
<dbReference type="GO" id="GO:0008843">
    <property type="term" value="F:endochitinase activity"/>
    <property type="evidence" value="ECO:0007669"/>
    <property type="project" value="UniProtKB-EC"/>
</dbReference>
<dbReference type="GO" id="GO:0005576">
    <property type="term" value="C:extracellular region"/>
    <property type="evidence" value="ECO:0007669"/>
    <property type="project" value="TreeGrafter"/>
</dbReference>
<evidence type="ECO:0000259" key="5">
    <source>
        <dbReference type="PROSITE" id="PS51910"/>
    </source>
</evidence>
<dbReference type="SMART" id="SM00636">
    <property type="entry name" value="Glyco_18"/>
    <property type="match status" value="1"/>
</dbReference>
<dbReference type="InterPro" id="IPR050314">
    <property type="entry name" value="Glycosyl_Hydrlase_18"/>
</dbReference>
<proteinExistence type="predicted"/>
<dbReference type="InterPro" id="IPR017853">
    <property type="entry name" value="GH"/>
</dbReference>
<dbReference type="SUPFAM" id="SSF57016">
    <property type="entry name" value="Plant lectins/antimicrobial peptides"/>
    <property type="match status" value="1"/>
</dbReference>
<evidence type="ECO:0000256" key="3">
    <source>
        <dbReference type="PROSITE-ProRule" id="PRU00261"/>
    </source>
</evidence>
<dbReference type="CDD" id="cd11618">
    <property type="entry name" value="ChtBD1_1"/>
    <property type="match status" value="1"/>
</dbReference>
<feature type="domain" description="Chitin-binding type-1" evidence="4">
    <location>
        <begin position="307"/>
        <end position="352"/>
    </location>
</feature>
<dbReference type="Pfam" id="PF00187">
    <property type="entry name" value="Chitin_bind_1"/>
    <property type="match status" value="1"/>
</dbReference>
<sequence>MVCASNVASGLAAAAAATAAAPRYVLYFDQYHTDVLPNNTLTAGITHVITAFANSSLFASEPAGTYAPFKDLTSIRQMFDNGTKVCMAIGGWGDAEGFRAGLATNESRALYASNIATTLDTLGYDCIDMDYEYPGGNGYDYKQVPNSDLTSEIETFPELLSAIKSAIGDKELSIAVPGLERDMIAYTAETVPLINEAVDFVNVMTYDLMNRRDTVTKHHSDVEGSLAAIQAYLDRGMTASKLNLGIAYYAKYFTLPSNSTCTGPLDCPIVQAETADGQDAGNSGAMTFEASSFPVTVDASNLTASTDGACGGTITCAGTTWGACCSQYGYCGNTDAHCGTGCQPDFGTGCTAADTKTTAQSFADAIANGQTDTERGGQWYIDTEASLFWTWDTAELIAEKFTKIVSEKGLGGVMAWSLAEDSYDWSHLKAMQDGVKSLSTAAKARKVRRNIKY</sequence>
<dbReference type="Gene3D" id="3.30.60.10">
    <property type="entry name" value="Endochitinase-like"/>
    <property type="match status" value="1"/>
</dbReference>
<dbReference type="EMBL" id="JAPEVB010000004">
    <property type="protein sequence ID" value="KAJ4388627.1"/>
    <property type="molecule type" value="Genomic_DNA"/>
</dbReference>
<dbReference type="GO" id="GO:0005975">
    <property type="term" value="P:carbohydrate metabolic process"/>
    <property type="evidence" value="ECO:0007669"/>
    <property type="project" value="InterPro"/>
</dbReference>
<organism evidence="6 7">
    <name type="scientific">Gnomoniopsis smithogilvyi</name>
    <dbReference type="NCBI Taxonomy" id="1191159"/>
    <lineage>
        <taxon>Eukaryota</taxon>
        <taxon>Fungi</taxon>
        <taxon>Dikarya</taxon>
        <taxon>Ascomycota</taxon>
        <taxon>Pezizomycotina</taxon>
        <taxon>Sordariomycetes</taxon>
        <taxon>Sordariomycetidae</taxon>
        <taxon>Diaporthales</taxon>
        <taxon>Gnomoniaceae</taxon>
        <taxon>Gnomoniopsis</taxon>
    </lineage>
</organism>
<feature type="disulfide bond" evidence="3">
    <location>
        <begin position="324"/>
        <end position="338"/>
    </location>
</feature>
<dbReference type="InterPro" id="IPR011583">
    <property type="entry name" value="Chitinase_II/V-like_cat"/>
</dbReference>
<evidence type="ECO:0000313" key="6">
    <source>
        <dbReference type="EMBL" id="KAJ4388627.1"/>
    </source>
</evidence>
<dbReference type="PROSITE" id="PS51910">
    <property type="entry name" value="GH18_2"/>
    <property type="match status" value="1"/>
</dbReference>
<dbReference type="PANTHER" id="PTHR11177:SF337">
    <property type="entry name" value="CHITINASE"/>
    <property type="match status" value="1"/>
</dbReference>
<dbReference type="GO" id="GO:0006032">
    <property type="term" value="P:chitin catabolic process"/>
    <property type="evidence" value="ECO:0007669"/>
    <property type="project" value="TreeGrafter"/>
</dbReference>
<keyword evidence="3" id="KW-1015">Disulfide bond</keyword>
<keyword evidence="2 3" id="KW-0147">Chitin-binding</keyword>
<dbReference type="EC" id="3.2.1.14" evidence="1"/>
<dbReference type="CDD" id="cd00598">
    <property type="entry name" value="GH18_chitinase-like"/>
    <property type="match status" value="1"/>
</dbReference>
<dbReference type="InterPro" id="IPR036861">
    <property type="entry name" value="Endochitinase-like_sf"/>
</dbReference>
<feature type="disulfide bond" evidence="3">
    <location>
        <begin position="310"/>
        <end position="325"/>
    </location>
</feature>